<feature type="transmembrane region" description="Helical" evidence="1">
    <location>
        <begin position="93"/>
        <end position="116"/>
    </location>
</feature>
<protein>
    <recommendedName>
        <fullName evidence="2">Signal transduction histidine kinase internal region domain-containing protein</fullName>
    </recommendedName>
</protein>
<evidence type="ECO:0000256" key="1">
    <source>
        <dbReference type="SAM" id="Phobius"/>
    </source>
</evidence>
<keyword evidence="1" id="KW-0812">Transmembrane</keyword>
<comment type="caution">
    <text evidence="3">The sequence shown here is derived from an EMBL/GenBank/DDBJ whole genome shotgun (WGS) entry which is preliminary data.</text>
</comment>
<dbReference type="PANTHER" id="PTHR34220:SF7">
    <property type="entry name" value="SENSOR HISTIDINE KINASE YPDA"/>
    <property type="match status" value="1"/>
</dbReference>
<dbReference type="Proteomes" id="UP001152467">
    <property type="component" value="Unassembled WGS sequence"/>
</dbReference>
<dbReference type="Pfam" id="PF06580">
    <property type="entry name" value="His_kinase"/>
    <property type="match status" value="1"/>
</dbReference>
<dbReference type="GO" id="GO:0016020">
    <property type="term" value="C:membrane"/>
    <property type="evidence" value="ECO:0007669"/>
    <property type="project" value="InterPro"/>
</dbReference>
<name>A0A9W4W2L5_9GAMM</name>
<feature type="transmembrane region" description="Helical" evidence="1">
    <location>
        <begin position="59"/>
        <end position="81"/>
    </location>
</feature>
<dbReference type="GO" id="GO:0000155">
    <property type="term" value="F:phosphorelay sensor kinase activity"/>
    <property type="evidence" value="ECO:0007669"/>
    <property type="project" value="InterPro"/>
</dbReference>
<organism evidence="3 4">
    <name type="scientific">Pseudoalteromonas holothuriae</name>
    <dbReference type="NCBI Taxonomy" id="2963714"/>
    <lineage>
        <taxon>Bacteria</taxon>
        <taxon>Pseudomonadati</taxon>
        <taxon>Pseudomonadota</taxon>
        <taxon>Gammaproteobacteria</taxon>
        <taxon>Alteromonadales</taxon>
        <taxon>Pseudoalteromonadaceae</taxon>
        <taxon>Pseudoalteromonas</taxon>
    </lineage>
</organism>
<feature type="domain" description="Signal transduction histidine kinase internal region" evidence="2">
    <location>
        <begin position="129"/>
        <end position="205"/>
    </location>
</feature>
<proteinExistence type="predicted"/>
<keyword evidence="1" id="KW-0472">Membrane</keyword>
<dbReference type="Gene3D" id="3.30.565.10">
    <property type="entry name" value="Histidine kinase-like ATPase, C-terminal domain"/>
    <property type="match status" value="1"/>
</dbReference>
<dbReference type="AlphaFoldDB" id="A0A9W4W2L5"/>
<dbReference type="EMBL" id="CAMAPC010000019">
    <property type="protein sequence ID" value="CAH9064799.1"/>
    <property type="molecule type" value="Genomic_DNA"/>
</dbReference>
<gene>
    <name evidence="3" type="ORF">PSECIP111854_03541</name>
</gene>
<evidence type="ECO:0000313" key="4">
    <source>
        <dbReference type="Proteomes" id="UP001152467"/>
    </source>
</evidence>
<reference evidence="3" key="1">
    <citation type="submission" date="2022-07" db="EMBL/GenBank/DDBJ databases">
        <authorList>
            <person name="Criscuolo A."/>
        </authorList>
    </citation>
    <scope>NUCLEOTIDE SEQUENCE</scope>
    <source>
        <strain evidence="3">CIP111854</strain>
    </source>
</reference>
<sequence>MLVTSQILACVLAFSPMSYEDVWVRLGMFSLFIHCVSAVGFSLLYFLQAQLSRCNMFSQATVIIIIFECITATLSIAVPFLTPIEGLEVDGSFVLKNMTICLFVSLLFIHSMSIFLDKLQTVEALSQVELEALSARIRPHFLYNSLNTIAELTHIDKNHAEQAVITLAQLCKATMCTQQLSSLNDELQLARQYVELERWRFSERLSVNWSMPSSIPNVQIPVLSVQPLLENAVIYGVETNPELTQIDIELTLYKRQIELKICNSYHHTDVHSHQGQGMAQNNIRARLALHFGNKATLQTQQTQDKYTALLIIPIGEKS</sequence>
<accession>A0A9W4W2L5</accession>
<dbReference type="PANTHER" id="PTHR34220">
    <property type="entry name" value="SENSOR HISTIDINE KINASE YPDA"/>
    <property type="match status" value="1"/>
</dbReference>
<keyword evidence="4" id="KW-1185">Reference proteome</keyword>
<keyword evidence="1" id="KW-1133">Transmembrane helix</keyword>
<feature type="transmembrane region" description="Helical" evidence="1">
    <location>
        <begin position="28"/>
        <end position="47"/>
    </location>
</feature>
<dbReference type="InterPro" id="IPR050640">
    <property type="entry name" value="Bact_2-comp_sensor_kinase"/>
</dbReference>
<evidence type="ECO:0000259" key="2">
    <source>
        <dbReference type="Pfam" id="PF06580"/>
    </source>
</evidence>
<dbReference type="InterPro" id="IPR036890">
    <property type="entry name" value="HATPase_C_sf"/>
</dbReference>
<dbReference type="InterPro" id="IPR010559">
    <property type="entry name" value="Sig_transdc_His_kin_internal"/>
</dbReference>
<evidence type="ECO:0000313" key="3">
    <source>
        <dbReference type="EMBL" id="CAH9064799.1"/>
    </source>
</evidence>